<dbReference type="GO" id="GO:0043295">
    <property type="term" value="F:glutathione binding"/>
    <property type="evidence" value="ECO:0007669"/>
    <property type="project" value="TreeGrafter"/>
</dbReference>
<evidence type="ECO:0000259" key="5">
    <source>
        <dbReference type="PROSITE" id="PS50404"/>
    </source>
</evidence>
<dbReference type="InterPro" id="IPR036249">
    <property type="entry name" value="Thioredoxin-like_sf"/>
</dbReference>
<dbReference type="EMBL" id="RSCE01000009">
    <property type="protein sequence ID" value="RSH79963.1"/>
    <property type="molecule type" value="Genomic_DNA"/>
</dbReference>
<evidence type="ECO:0000256" key="3">
    <source>
        <dbReference type="ARBA" id="ARBA00047960"/>
    </source>
</evidence>
<dbReference type="GO" id="GO:0004364">
    <property type="term" value="F:glutathione transferase activity"/>
    <property type="evidence" value="ECO:0007669"/>
    <property type="project" value="UniProtKB-EC"/>
</dbReference>
<dbReference type="InterPro" id="IPR040079">
    <property type="entry name" value="Glutathione_S-Trfase"/>
</dbReference>
<dbReference type="SUPFAM" id="SSF47616">
    <property type="entry name" value="GST C-terminal domain-like"/>
    <property type="match status" value="1"/>
</dbReference>
<protein>
    <recommendedName>
        <fullName evidence="1">glutathione transferase</fullName>
        <ecNumber evidence="1">2.5.1.18</ecNumber>
    </recommendedName>
</protein>
<evidence type="ECO:0000313" key="7">
    <source>
        <dbReference type="EMBL" id="RSH79963.1"/>
    </source>
</evidence>
<comment type="similarity">
    <text evidence="4">Belongs to the GST superfamily.</text>
</comment>
<dbReference type="Pfam" id="PF00043">
    <property type="entry name" value="GST_C"/>
    <property type="match status" value="1"/>
</dbReference>
<comment type="caution">
    <text evidence="7">The sequence shown here is derived from an EMBL/GenBank/DDBJ whole genome shotgun (WGS) entry which is preliminary data.</text>
</comment>
<evidence type="ECO:0000256" key="2">
    <source>
        <dbReference type="ARBA" id="ARBA00022679"/>
    </source>
</evidence>
<dbReference type="SFLD" id="SFLDG00358">
    <property type="entry name" value="Main_(cytGST)"/>
    <property type="match status" value="1"/>
</dbReference>
<dbReference type="SUPFAM" id="SSF52833">
    <property type="entry name" value="Thioredoxin-like"/>
    <property type="match status" value="1"/>
</dbReference>
<dbReference type="Pfam" id="PF02798">
    <property type="entry name" value="GST_N"/>
    <property type="match status" value="1"/>
</dbReference>
<evidence type="ECO:0000259" key="6">
    <source>
        <dbReference type="PROSITE" id="PS50405"/>
    </source>
</evidence>
<feature type="domain" description="GST C-terminal" evidence="6">
    <location>
        <begin position="88"/>
        <end position="210"/>
    </location>
</feature>
<feature type="domain" description="GST N-terminal" evidence="5">
    <location>
        <begin position="1"/>
        <end position="82"/>
    </location>
</feature>
<accession>A0A427XMB7</accession>
<dbReference type="SFLD" id="SFLDS00019">
    <property type="entry name" value="Glutathione_Transferase_(cytos"/>
    <property type="match status" value="1"/>
</dbReference>
<sequence>MSLSLHGAALSTCTSRVRVVAAAAGADINLVVEDFAKVGTAEWAEFQPFNQMPYLVDEATGFSVFESRAIAKYIARKAGSDLVPSSDDLEAYARFEQACSVEQSNFDPAASGLAFELVFSKMHGGETDPKRVEVLKALLAKRLIGYERILAKSKYVAGDKLTIADLFHLPYGRMVVNLGVAPGLTDGSLPNVTRWWKEISTLPVWTELMA</sequence>
<dbReference type="PROSITE" id="PS50404">
    <property type="entry name" value="GST_NTER"/>
    <property type="match status" value="1"/>
</dbReference>
<evidence type="ECO:0000256" key="4">
    <source>
        <dbReference type="RuleBase" id="RU003494"/>
    </source>
</evidence>
<dbReference type="InterPro" id="IPR036282">
    <property type="entry name" value="Glutathione-S-Trfase_C_sf"/>
</dbReference>
<dbReference type="AlphaFoldDB" id="A0A427XMB7"/>
<dbReference type="GO" id="GO:0005737">
    <property type="term" value="C:cytoplasm"/>
    <property type="evidence" value="ECO:0007669"/>
    <property type="project" value="TreeGrafter"/>
</dbReference>
<organism evidence="7 8">
    <name type="scientific">Apiotrichum porosum</name>
    <dbReference type="NCBI Taxonomy" id="105984"/>
    <lineage>
        <taxon>Eukaryota</taxon>
        <taxon>Fungi</taxon>
        <taxon>Dikarya</taxon>
        <taxon>Basidiomycota</taxon>
        <taxon>Agaricomycotina</taxon>
        <taxon>Tremellomycetes</taxon>
        <taxon>Trichosporonales</taxon>
        <taxon>Trichosporonaceae</taxon>
        <taxon>Apiotrichum</taxon>
    </lineage>
</organism>
<dbReference type="GO" id="GO:0006749">
    <property type="term" value="P:glutathione metabolic process"/>
    <property type="evidence" value="ECO:0007669"/>
    <property type="project" value="TreeGrafter"/>
</dbReference>
<dbReference type="RefSeq" id="XP_028475072.1">
    <property type="nucleotide sequence ID" value="XM_028624904.1"/>
</dbReference>
<reference evidence="7 8" key="1">
    <citation type="submission" date="2018-11" db="EMBL/GenBank/DDBJ databases">
        <title>Genome sequence of Apiotrichum porosum DSM 27194.</title>
        <authorList>
            <person name="Aliyu H."/>
            <person name="Gorte O."/>
            <person name="Ochsenreither K."/>
        </authorList>
    </citation>
    <scope>NUCLEOTIDE SEQUENCE [LARGE SCALE GENOMIC DNA]</scope>
    <source>
        <strain evidence="7 8">DSM 27194</strain>
    </source>
</reference>
<dbReference type="GeneID" id="39594177"/>
<comment type="catalytic activity">
    <reaction evidence="3">
        <text>RX + glutathione = an S-substituted glutathione + a halide anion + H(+)</text>
        <dbReference type="Rhea" id="RHEA:16437"/>
        <dbReference type="ChEBI" id="CHEBI:15378"/>
        <dbReference type="ChEBI" id="CHEBI:16042"/>
        <dbReference type="ChEBI" id="CHEBI:17792"/>
        <dbReference type="ChEBI" id="CHEBI:57925"/>
        <dbReference type="ChEBI" id="CHEBI:90779"/>
        <dbReference type="EC" id="2.5.1.18"/>
    </reaction>
</comment>
<dbReference type="InterPro" id="IPR004046">
    <property type="entry name" value="GST_C"/>
</dbReference>
<keyword evidence="2" id="KW-0808">Transferase</keyword>
<dbReference type="Gene3D" id="1.20.1050.10">
    <property type="match status" value="1"/>
</dbReference>
<dbReference type="Gene3D" id="3.40.30.10">
    <property type="entry name" value="Glutaredoxin"/>
    <property type="match status" value="1"/>
</dbReference>
<name>A0A427XMB7_9TREE</name>
<keyword evidence="8" id="KW-1185">Reference proteome</keyword>
<dbReference type="STRING" id="105984.A0A427XMB7"/>
<dbReference type="InterPro" id="IPR004045">
    <property type="entry name" value="Glutathione_S-Trfase_N"/>
</dbReference>
<dbReference type="Proteomes" id="UP000279236">
    <property type="component" value="Unassembled WGS sequence"/>
</dbReference>
<dbReference type="PANTHER" id="PTHR43900">
    <property type="entry name" value="GLUTATHIONE S-TRANSFERASE RHO"/>
    <property type="match status" value="1"/>
</dbReference>
<evidence type="ECO:0000256" key="1">
    <source>
        <dbReference type="ARBA" id="ARBA00012452"/>
    </source>
</evidence>
<dbReference type="OrthoDB" id="249703at2759"/>
<dbReference type="PANTHER" id="PTHR43900:SF3">
    <property type="entry name" value="GLUTATHIONE S-TRANSFERASE RHO"/>
    <property type="match status" value="1"/>
</dbReference>
<evidence type="ECO:0000313" key="8">
    <source>
        <dbReference type="Proteomes" id="UP000279236"/>
    </source>
</evidence>
<dbReference type="PROSITE" id="PS50405">
    <property type="entry name" value="GST_CTER"/>
    <property type="match status" value="1"/>
</dbReference>
<proteinExistence type="inferred from homology"/>
<gene>
    <name evidence="7" type="ORF">EHS24_009634</name>
</gene>
<dbReference type="EC" id="2.5.1.18" evidence="1"/>
<dbReference type="InterPro" id="IPR010987">
    <property type="entry name" value="Glutathione-S-Trfase_C-like"/>
</dbReference>